<evidence type="ECO:0000256" key="20">
    <source>
        <dbReference type="ARBA" id="ARBA00047899"/>
    </source>
</evidence>
<evidence type="ECO:0000256" key="9">
    <source>
        <dbReference type="ARBA" id="ARBA00022679"/>
    </source>
</evidence>
<feature type="domain" description="Protein kinase" evidence="23">
    <location>
        <begin position="210"/>
        <end position="514"/>
    </location>
</feature>
<gene>
    <name evidence="24" type="ORF">F3Y22_tig00110458pilonHSYRG00062</name>
</gene>
<dbReference type="FunFam" id="3.80.10.10:FF:000111">
    <property type="entry name" value="LRR receptor-like serine/threonine-protein kinase ERECTA"/>
    <property type="match status" value="1"/>
</dbReference>
<keyword evidence="15 22" id="KW-0067">ATP-binding</keyword>
<dbReference type="GO" id="GO:0005524">
    <property type="term" value="F:ATP binding"/>
    <property type="evidence" value="ECO:0007669"/>
    <property type="project" value="UniProtKB-UniRule"/>
</dbReference>
<evidence type="ECO:0000256" key="11">
    <source>
        <dbReference type="ARBA" id="ARBA00022729"/>
    </source>
</evidence>
<evidence type="ECO:0000256" key="17">
    <source>
        <dbReference type="ARBA" id="ARBA00023136"/>
    </source>
</evidence>
<dbReference type="EC" id="2.7.11.1" evidence="4"/>
<keyword evidence="12" id="KW-0677">Repeat</keyword>
<evidence type="ECO:0000256" key="22">
    <source>
        <dbReference type="PROSITE-ProRule" id="PRU10141"/>
    </source>
</evidence>
<keyword evidence="7" id="KW-0597">Phosphoprotein</keyword>
<dbReference type="InterPro" id="IPR032675">
    <property type="entry name" value="LRR_dom_sf"/>
</dbReference>
<dbReference type="InterPro" id="IPR001611">
    <property type="entry name" value="Leu-rich_rpt"/>
</dbReference>
<evidence type="ECO:0000256" key="6">
    <source>
        <dbReference type="ARBA" id="ARBA00022527"/>
    </source>
</evidence>
<comment type="catalytic activity">
    <reaction evidence="21">
        <text>L-seryl-[protein] + ATP = O-phospho-L-seryl-[protein] + ADP + H(+)</text>
        <dbReference type="Rhea" id="RHEA:17989"/>
        <dbReference type="Rhea" id="RHEA-COMP:9863"/>
        <dbReference type="Rhea" id="RHEA-COMP:11604"/>
        <dbReference type="ChEBI" id="CHEBI:15378"/>
        <dbReference type="ChEBI" id="CHEBI:29999"/>
        <dbReference type="ChEBI" id="CHEBI:30616"/>
        <dbReference type="ChEBI" id="CHEBI:83421"/>
        <dbReference type="ChEBI" id="CHEBI:456216"/>
        <dbReference type="EC" id="2.7.11.1"/>
    </reaction>
</comment>
<evidence type="ECO:0000313" key="25">
    <source>
        <dbReference type="Proteomes" id="UP000436088"/>
    </source>
</evidence>
<evidence type="ECO:0000256" key="3">
    <source>
        <dbReference type="ARBA" id="ARBA00009592"/>
    </source>
</evidence>
<evidence type="ECO:0000256" key="15">
    <source>
        <dbReference type="ARBA" id="ARBA00022840"/>
    </source>
</evidence>
<evidence type="ECO:0000256" key="21">
    <source>
        <dbReference type="ARBA" id="ARBA00048679"/>
    </source>
</evidence>
<keyword evidence="25" id="KW-1185">Reference proteome</keyword>
<sequence>MLLESTTEAEIKDCLGYSLSLNGSIPKEILNIPSLSTVLNLSKNSLNGPIPEEIGLLKSVVAIDLSMNHLSGNIPNSIKDCMSLEKLYMADNKLSGPIPGEIGEVKALETLDLSSNQLSGSIPADLQKLQILQSLNLSFNDLEGTLPSGGIFKNLSSVDLKGYRKLCSPLTSSLFYIKKGKHMITGTSEQLKEQHQLISFHEIRNATQNFDPGNLIGYGSFGSVYKACLNGVLVAIKVLDIGRIGSWKSFRAECEALRNVRHRNLVKLITSCSGVHNKNVEFLALVYEYLANGSVEDWLKGNRRNADGRGLNIMERLNVAIDVASAIDYLHHDCEVPVVHCDLKPSNILLDQDMTAKIRDFRLAGLLMEKSSDQPSISSTNALKGSIGYLPPEYGVGGKASTAGDVYSFGVVLLQLFTGISPTHESFVGEPSLIKWTQSAFPSNFEQVLDPELLLLLQNLQYHNRQINREYDCLKTVIGVGLSCTSVSPDGQITMIEALRKLKTVKNNLTNRHR</sequence>
<dbReference type="PRINTS" id="PR00019">
    <property type="entry name" value="LEURICHRPT"/>
</dbReference>
<accession>A0A6A3AHU5</accession>
<dbReference type="Pfam" id="PF13855">
    <property type="entry name" value="LRR_8"/>
    <property type="match status" value="1"/>
</dbReference>
<evidence type="ECO:0000256" key="7">
    <source>
        <dbReference type="ARBA" id="ARBA00022553"/>
    </source>
</evidence>
<evidence type="ECO:0000256" key="18">
    <source>
        <dbReference type="ARBA" id="ARBA00023170"/>
    </source>
</evidence>
<evidence type="ECO:0000259" key="23">
    <source>
        <dbReference type="PROSITE" id="PS50011"/>
    </source>
</evidence>
<dbReference type="SUPFAM" id="SSF52058">
    <property type="entry name" value="L domain-like"/>
    <property type="match status" value="1"/>
</dbReference>
<comment type="subcellular location">
    <subcellularLocation>
        <location evidence="1">Cell membrane</location>
        <topology evidence="1">Single-pass membrane protein</topology>
    </subcellularLocation>
    <subcellularLocation>
        <location evidence="2">Membrane</location>
        <topology evidence="2">Single-pass type I membrane protein</topology>
    </subcellularLocation>
</comment>
<name>A0A6A3AHU5_HIBSY</name>
<dbReference type="PROSITE" id="PS00107">
    <property type="entry name" value="PROTEIN_KINASE_ATP"/>
    <property type="match status" value="1"/>
</dbReference>
<evidence type="ECO:0000256" key="2">
    <source>
        <dbReference type="ARBA" id="ARBA00004479"/>
    </source>
</evidence>
<evidence type="ECO:0000256" key="19">
    <source>
        <dbReference type="ARBA" id="ARBA00023180"/>
    </source>
</evidence>
<feature type="binding site" evidence="22">
    <location>
        <position position="237"/>
    </location>
    <ligand>
        <name>ATP</name>
        <dbReference type="ChEBI" id="CHEBI:30616"/>
    </ligand>
</feature>
<comment type="caution">
    <text evidence="24">The sequence shown here is derived from an EMBL/GenBank/DDBJ whole genome shotgun (WGS) entry which is preliminary data.</text>
</comment>
<evidence type="ECO:0000256" key="13">
    <source>
        <dbReference type="ARBA" id="ARBA00022741"/>
    </source>
</evidence>
<dbReference type="GO" id="GO:0005886">
    <property type="term" value="C:plasma membrane"/>
    <property type="evidence" value="ECO:0007669"/>
    <property type="project" value="UniProtKB-SubCell"/>
</dbReference>
<dbReference type="Gene3D" id="3.30.200.20">
    <property type="entry name" value="Phosphorylase Kinase, domain 1"/>
    <property type="match status" value="1"/>
</dbReference>
<keyword evidence="17" id="KW-0472">Membrane</keyword>
<keyword evidence="9" id="KW-0808">Transferase</keyword>
<keyword evidence="16" id="KW-1133">Transmembrane helix</keyword>
<evidence type="ECO:0000256" key="4">
    <source>
        <dbReference type="ARBA" id="ARBA00012513"/>
    </source>
</evidence>
<dbReference type="InterPro" id="IPR011009">
    <property type="entry name" value="Kinase-like_dom_sf"/>
</dbReference>
<keyword evidence="10" id="KW-0812">Transmembrane</keyword>
<protein>
    <recommendedName>
        <fullName evidence="4">non-specific serine/threonine protein kinase</fullName>
        <ecNumber evidence="4">2.7.11.1</ecNumber>
    </recommendedName>
</protein>
<dbReference type="InterPro" id="IPR000719">
    <property type="entry name" value="Prot_kinase_dom"/>
</dbReference>
<organism evidence="24 25">
    <name type="scientific">Hibiscus syriacus</name>
    <name type="common">Rose of Sharon</name>
    <dbReference type="NCBI Taxonomy" id="106335"/>
    <lineage>
        <taxon>Eukaryota</taxon>
        <taxon>Viridiplantae</taxon>
        <taxon>Streptophyta</taxon>
        <taxon>Embryophyta</taxon>
        <taxon>Tracheophyta</taxon>
        <taxon>Spermatophyta</taxon>
        <taxon>Magnoliopsida</taxon>
        <taxon>eudicotyledons</taxon>
        <taxon>Gunneridae</taxon>
        <taxon>Pentapetalae</taxon>
        <taxon>rosids</taxon>
        <taxon>malvids</taxon>
        <taxon>Malvales</taxon>
        <taxon>Malvaceae</taxon>
        <taxon>Malvoideae</taxon>
        <taxon>Hibiscus</taxon>
    </lineage>
</organism>
<dbReference type="PROSITE" id="PS51450">
    <property type="entry name" value="LRR"/>
    <property type="match status" value="1"/>
</dbReference>
<dbReference type="SUPFAM" id="SSF56112">
    <property type="entry name" value="Protein kinase-like (PK-like)"/>
    <property type="match status" value="1"/>
</dbReference>
<dbReference type="FunFam" id="1.10.510.10:FF:000358">
    <property type="entry name" value="Putative leucine-rich repeat receptor-like serine/threonine-protein kinase"/>
    <property type="match status" value="1"/>
</dbReference>
<dbReference type="InterPro" id="IPR008271">
    <property type="entry name" value="Ser/Thr_kinase_AS"/>
</dbReference>
<keyword evidence="5" id="KW-1003">Cell membrane</keyword>
<dbReference type="PROSITE" id="PS50011">
    <property type="entry name" value="PROTEIN_KINASE_DOM"/>
    <property type="match status" value="1"/>
</dbReference>
<comment type="similarity">
    <text evidence="3">Belongs to the RLP family.</text>
</comment>
<dbReference type="EMBL" id="VEPZ02000994">
    <property type="protein sequence ID" value="KAE8704151.1"/>
    <property type="molecule type" value="Genomic_DNA"/>
</dbReference>
<dbReference type="AlphaFoldDB" id="A0A6A3AHU5"/>
<evidence type="ECO:0000256" key="12">
    <source>
        <dbReference type="ARBA" id="ARBA00022737"/>
    </source>
</evidence>
<evidence type="ECO:0000313" key="24">
    <source>
        <dbReference type="EMBL" id="KAE8704151.1"/>
    </source>
</evidence>
<evidence type="ECO:0000256" key="1">
    <source>
        <dbReference type="ARBA" id="ARBA00004162"/>
    </source>
</evidence>
<evidence type="ECO:0000256" key="10">
    <source>
        <dbReference type="ARBA" id="ARBA00022692"/>
    </source>
</evidence>
<dbReference type="SMART" id="SM00220">
    <property type="entry name" value="S_TKc"/>
    <property type="match status" value="1"/>
</dbReference>
<keyword evidence="13 22" id="KW-0547">Nucleotide-binding</keyword>
<keyword evidence="14" id="KW-0418">Kinase</keyword>
<dbReference type="Gene3D" id="3.80.10.10">
    <property type="entry name" value="Ribonuclease Inhibitor"/>
    <property type="match status" value="1"/>
</dbReference>
<evidence type="ECO:0000256" key="5">
    <source>
        <dbReference type="ARBA" id="ARBA00022475"/>
    </source>
</evidence>
<keyword evidence="11" id="KW-0732">Signal</keyword>
<dbReference type="InterPro" id="IPR017441">
    <property type="entry name" value="Protein_kinase_ATP_BS"/>
</dbReference>
<keyword evidence="8" id="KW-0433">Leucine-rich repeat</keyword>
<keyword evidence="6" id="KW-0723">Serine/threonine-protein kinase</keyword>
<dbReference type="Pfam" id="PF00069">
    <property type="entry name" value="Pkinase"/>
    <property type="match status" value="1"/>
</dbReference>
<dbReference type="Pfam" id="PF00560">
    <property type="entry name" value="LRR_1"/>
    <property type="match status" value="2"/>
</dbReference>
<dbReference type="PANTHER" id="PTHR48053">
    <property type="entry name" value="LEUCINE RICH REPEAT FAMILY PROTEIN, EXPRESSED"/>
    <property type="match status" value="1"/>
</dbReference>
<keyword evidence="18" id="KW-0675">Receptor</keyword>
<evidence type="ECO:0000256" key="8">
    <source>
        <dbReference type="ARBA" id="ARBA00022614"/>
    </source>
</evidence>
<reference evidence="24" key="1">
    <citation type="submission" date="2019-09" db="EMBL/GenBank/DDBJ databases">
        <title>Draft genome information of white flower Hibiscus syriacus.</title>
        <authorList>
            <person name="Kim Y.-M."/>
        </authorList>
    </citation>
    <scope>NUCLEOTIDE SEQUENCE [LARGE SCALE GENOMIC DNA]</scope>
    <source>
        <strain evidence="24">YM2019G1</strain>
    </source>
</reference>
<evidence type="ECO:0000256" key="14">
    <source>
        <dbReference type="ARBA" id="ARBA00022777"/>
    </source>
</evidence>
<dbReference type="Proteomes" id="UP000436088">
    <property type="component" value="Unassembled WGS sequence"/>
</dbReference>
<comment type="catalytic activity">
    <reaction evidence="20">
        <text>L-threonyl-[protein] + ATP = O-phospho-L-threonyl-[protein] + ADP + H(+)</text>
        <dbReference type="Rhea" id="RHEA:46608"/>
        <dbReference type="Rhea" id="RHEA-COMP:11060"/>
        <dbReference type="Rhea" id="RHEA-COMP:11605"/>
        <dbReference type="ChEBI" id="CHEBI:15378"/>
        <dbReference type="ChEBI" id="CHEBI:30013"/>
        <dbReference type="ChEBI" id="CHEBI:30616"/>
        <dbReference type="ChEBI" id="CHEBI:61977"/>
        <dbReference type="ChEBI" id="CHEBI:456216"/>
        <dbReference type="EC" id="2.7.11.1"/>
    </reaction>
</comment>
<proteinExistence type="inferred from homology"/>
<dbReference type="FunFam" id="3.30.200.20:FF:000432">
    <property type="entry name" value="LRR receptor-like serine/threonine-protein kinase EFR"/>
    <property type="match status" value="1"/>
</dbReference>
<dbReference type="PANTHER" id="PTHR48053:SF136">
    <property type="entry name" value="PROTEIN KINASE, PLANT-TYPE, PUTATIVE-RELATED"/>
    <property type="match status" value="1"/>
</dbReference>
<evidence type="ECO:0000256" key="16">
    <source>
        <dbReference type="ARBA" id="ARBA00022989"/>
    </source>
</evidence>
<dbReference type="Gene3D" id="1.10.510.10">
    <property type="entry name" value="Transferase(Phosphotransferase) domain 1"/>
    <property type="match status" value="1"/>
</dbReference>
<dbReference type="PROSITE" id="PS00108">
    <property type="entry name" value="PROTEIN_KINASE_ST"/>
    <property type="match status" value="1"/>
</dbReference>
<keyword evidence="19" id="KW-0325">Glycoprotein</keyword>
<dbReference type="GO" id="GO:0004674">
    <property type="term" value="F:protein serine/threonine kinase activity"/>
    <property type="evidence" value="ECO:0007669"/>
    <property type="project" value="UniProtKB-KW"/>
</dbReference>
<dbReference type="InterPro" id="IPR051716">
    <property type="entry name" value="Plant_RL_S/T_kinase"/>
</dbReference>
<dbReference type="GO" id="GO:0034220">
    <property type="term" value="P:monoatomic ion transmembrane transport"/>
    <property type="evidence" value="ECO:0007669"/>
    <property type="project" value="UniProtKB-KW"/>
</dbReference>